<evidence type="ECO:0000259" key="9">
    <source>
        <dbReference type="PROSITE" id="PS51746"/>
    </source>
</evidence>
<keyword evidence="4" id="KW-0378">Hydrolase</keyword>
<dbReference type="CDD" id="cd00143">
    <property type="entry name" value="PP2Cc"/>
    <property type="match status" value="1"/>
</dbReference>
<dbReference type="SMART" id="SM00332">
    <property type="entry name" value="PP2Cc"/>
    <property type="match status" value="1"/>
</dbReference>
<evidence type="ECO:0000256" key="6">
    <source>
        <dbReference type="ARBA" id="ARBA00023211"/>
    </source>
</evidence>
<dbReference type="InterPro" id="IPR001932">
    <property type="entry name" value="PPM-type_phosphatase-like_dom"/>
</dbReference>
<comment type="catalytic activity">
    <reaction evidence="7">
        <text>O-phospho-L-seryl-[protein] + H2O = L-seryl-[protein] + phosphate</text>
        <dbReference type="Rhea" id="RHEA:20629"/>
        <dbReference type="Rhea" id="RHEA-COMP:9863"/>
        <dbReference type="Rhea" id="RHEA-COMP:11604"/>
        <dbReference type="ChEBI" id="CHEBI:15377"/>
        <dbReference type="ChEBI" id="CHEBI:29999"/>
        <dbReference type="ChEBI" id="CHEBI:43474"/>
        <dbReference type="ChEBI" id="CHEBI:83421"/>
        <dbReference type="EC" id="3.1.3.16"/>
    </reaction>
</comment>
<dbReference type="InterPro" id="IPR015655">
    <property type="entry name" value="PP2C"/>
</dbReference>
<keyword evidence="3" id="KW-0479">Metal-binding</keyword>
<dbReference type="Proteomes" id="UP000593626">
    <property type="component" value="Chromosome"/>
</dbReference>
<evidence type="ECO:0000256" key="2">
    <source>
        <dbReference type="ARBA" id="ARBA00013081"/>
    </source>
</evidence>
<dbReference type="AlphaFoldDB" id="A0A7S8CA98"/>
<dbReference type="EMBL" id="CP049742">
    <property type="protein sequence ID" value="QPC46299.1"/>
    <property type="molecule type" value="Genomic_DNA"/>
</dbReference>
<sequence length="255" mass="28397">MKYIFRTDRGKVRQYNEDNGGVFHNQAGQVLAIVADGMGGHRAGDVASQMTLQFLQESWEKTSEIHNPDEAKRWMEEHTRKVNVQVYQHSLQNQECEGMGTTLVFALCTDSFATIANIGDSRCYILNESGFKQLTEDHSLVNELVRAGEITPEAAEYHPRKNVLIKALGTEGTVLPDIKTITFEDGDSLLLCSDGLSNKVTLHELESLLSSSNDLTNVAGELIQLANDHGGEDNITLCIVQQMQELEELDENDNR</sequence>
<dbReference type="Pfam" id="PF13672">
    <property type="entry name" value="PP2C_2"/>
    <property type="match status" value="1"/>
</dbReference>
<evidence type="ECO:0000256" key="7">
    <source>
        <dbReference type="ARBA" id="ARBA00047761"/>
    </source>
</evidence>
<accession>A0A7S8CA98</accession>
<dbReference type="PANTHER" id="PTHR47992">
    <property type="entry name" value="PROTEIN PHOSPHATASE"/>
    <property type="match status" value="1"/>
</dbReference>
<evidence type="ECO:0000313" key="10">
    <source>
        <dbReference type="EMBL" id="QPC46299.1"/>
    </source>
</evidence>
<feature type="domain" description="PPM-type phosphatase" evidence="9">
    <location>
        <begin position="2"/>
        <end position="242"/>
    </location>
</feature>
<keyword evidence="5" id="KW-0904">Protein phosphatase</keyword>
<keyword evidence="6" id="KW-0464">Manganese</keyword>
<dbReference type="GO" id="GO:0046872">
    <property type="term" value="F:metal ion binding"/>
    <property type="evidence" value="ECO:0007669"/>
    <property type="project" value="UniProtKB-KW"/>
</dbReference>
<reference evidence="10 11" key="1">
    <citation type="submission" date="2019-07" db="EMBL/GenBank/DDBJ databases">
        <title>Genome sequence of 2 isolates from Red Sea Mangroves.</title>
        <authorList>
            <person name="Sefrji F."/>
            <person name="Michoud G."/>
            <person name="Merlino G."/>
            <person name="Daffonchio D."/>
        </authorList>
    </citation>
    <scope>NUCLEOTIDE SEQUENCE [LARGE SCALE GENOMIC DNA]</scope>
    <source>
        <strain evidence="10 11">R1DC41</strain>
    </source>
</reference>
<organism evidence="10 11">
    <name type="scientific">Mangrovibacillus cuniculi</name>
    <dbReference type="NCBI Taxonomy" id="2593652"/>
    <lineage>
        <taxon>Bacteria</taxon>
        <taxon>Bacillati</taxon>
        <taxon>Bacillota</taxon>
        <taxon>Bacilli</taxon>
        <taxon>Bacillales</taxon>
        <taxon>Bacillaceae</taxon>
        <taxon>Mangrovibacillus</taxon>
    </lineage>
</organism>
<comment type="catalytic activity">
    <reaction evidence="8">
        <text>O-phospho-L-threonyl-[protein] + H2O = L-threonyl-[protein] + phosphate</text>
        <dbReference type="Rhea" id="RHEA:47004"/>
        <dbReference type="Rhea" id="RHEA-COMP:11060"/>
        <dbReference type="Rhea" id="RHEA-COMP:11605"/>
        <dbReference type="ChEBI" id="CHEBI:15377"/>
        <dbReference type="ChEBI" id="CHEBI:30013"/>
        <dbReference type="ChEBI" id="CHEBI:43474"/>
        <dbReference type="ChEBI" id="CHEBI:61977"/>
        <dbReference type="EC" id="3.1.3.16"/>
    </reaction>
</comment>
<protein>
    <recommendedName>
        <fullName evidence="2">protein-serine/threonine phosphatase</fullName>
        <ecNumber evidence="2">3.1.3.16</ecNumber>
    </recommendedName>
</protein>
<keyword evidence="11" id="KW-1185">Reference proteome</keyword>
<dbReference type="SMART" id="SM00331">
    <property type="entry name" value="PP2C_SIG"/>
    <property type="match status" value="1"/>
</dbReference>
<evidence type="ECO:0000256" key="8">
    <source>
        <dbReference type="ARBA" id="ARBA00048336"/>
    </source>
</evidence>
<name>A0A7S8CA98_9BACI</name>
<dbReference type="EC" id="3.1.3.16" evidence="2"/>
<evidence type="ECO:0000313" key="11">
    <source>
        <dbReference type="Proteomes" id="UP000593626"/>
    </source>
</evidence>
<dbReference type="PROSITE" id="PS51746">
    <property type="entry name" value="PPM_2"/>
    <property type="match status" value="1"/>
</dbReference>
<evidence type="ECO:0000256" key="1">
    <source>
        <dbReference type="ARBA" id="ARBA00001936"/>
    </source>
</evidence>
<comment type="cofactor">
    <cofactor evidence="1">
        <name>Mn(2+)</name>
        <dbReference type="ChEBI" id="CHEBI:29035"/>
    </cofactor>
</comment>
<dbReference type="Gene3D" id="3.60.40.10">
    <property type="entry name" value="PPM-type phosphatase domain"/>
    <property type="match status" value="1"/>
</dbReference>
<evidence type="ECO:0000256" key="4">
    <source>
        <dbReference type="ARBA" id="ARBA00022801"/>
    </source>
</evidence>
<dbReference type="RefSeq" id="WP_239673824.1">
    <property type="nucleotide sequence ID" value="NZ_CP049742.1"/>
</dbReference>
<proteinExistence type="predicted"/>
<dbReference type="GO" id="GO:0004722">
    <property type="term" value="F:protein serine/threonine phosphatase activity"/>
    <property type="evidence" value="ECO:0007669"/>
    <property type="project" value="UniProtKB-EC"/>
</dbReference>
<evidence type="ECO:0000256" key="3">
    <source>
        <dbReference type="ARBA" id="ARBA00022723"/>
    </source>
</evidence>
<dbReference type="InterPro" id="IPR036457">
    <property type="entry name" value="PPM-type-like_dom_sf"/>
</dbReference>
<dbReference type="FunFam" id="3.60.40.10:FF:000002">
    <property type="entry name" value="Serine/threonine phosphatase stp"/>
    <property type="match status" value="1"/>
</dbReference>
<dbReference type="NCBIfam" id="NF033484">
    <property type="entry name" value="Stp1_PP2C_phos"/>
    <property type="match status" value="1"/>
</dbReference>
<evidence type="ECO:0000256" key="5">
    <source>
        <dbReference type="ARBA" id="ARBA00022912"/>
    </source>
</evidence>
<gene>
    <name evidence="10" type="ORF">G8O30_04645</name>
</gene>
<dbReference type="SUPFAM" id="SSF81606">
    <property type="entry name" value="PP2C-like"/>
    <property type="match status" value="1"/>
</dbReference>
<dbReference type="KEGG" id="mcui:G8O30_04645"/>